<evidence type="ECO:0000256" key="5">
    <source>
        <dbReference type="ARBA" id="ARBA00023136"/>
    </source>
</evidence>
<dbReference type="Proteomes" id="UP000034182">
    <property type="component" value="Unassembled WGS sequence"/>
</dbReference>
<evidence type="ECO:0000256" key="7">
    <source>
        <dbReference type="SAM" id="Phobius"/>
    </source>
</evidence>
<evidence type="ECO:0000256" key="2">
    <source>
        <dbReference type="ARBA" id="ARBA00009012"/>
    </source>
</evidence>
<sequence length="465" mass="47573">MSTSDDETYTIPIKDQRYFGAGLKRTRVKFVPASSPATLQPSASGPAVSDLYSSIVGSGRNTEPRSEQGSSSSSGGGGSSDGQGHAQSTPEAERCAICNLPLAEGHESSLAHQVSLQHSHPPSAIERSRKGLSFLQAQGWDPDGRKGLGKGGEGILHPIKLKKKQDTVKHDVKARLTQSSSGASGGEGARTHVQVLANSLVASALILLHTWQLSRSAPSSTDCWAPASHLPVVGIVANYAAVAADTLSSELGLLSKSRPRLITAPWRAVPPGTNGGVSAAGLLAAVAGACAISLTAAVLTPFCREWDASSKAAFVIAMTSVGVFGSLLDSLLGALLQASVVDVRTGKVVEGAGGRKVPVHSAGSLHLKQRAKVRSAAASHEQGVGSVASSSGVDAPVAARAESAKKAGSILPEDGKHNESRRVETGRDILSNNGVNFVMAASASVVAMVGAAFVWDIPFSAVVAV</sequence>
<evidence type="ECO:0000313" key="9">
    <source>
        <dbReference type="EMBL" id="KKY24075.1"/>
    </source>
</evidence>
<accession>A0A0G2H5U7</accession>
<dbReference type="GO" id="GO:0003676">
    <property type="term" value="F:nucleic acid binding"/>
    <property type="evidence" value="ECO:0007669"/>
    <property type="project" value="InterPro"/>
</dbReference>
<keyword evidence="4 7" id="KW-1133">Transmembrane helix</keyword>
<dbReference type="EMBL" id="LAQI01000063">
    <property type="protein sequence ID" value="KKY24075.1"/>
    <property type="molecule type" value="Genomic_DNA"/>
</dbReference>
<feature type="transmembrane region" description="Helical" evidence="7">
    <location>
        <begin position="437"/>
        <end position="455"/>
    </location>
</feature>
<feature type="region of interest" description="Disordered" evidence="6">
    <location>
        <begin position="33"/>
        <end position="92"/>
    </location>
</feature>
<comment type="subcellular location">
    <subcellularLocation>
        <location evidence="1">Membrane</location>
        <topology evidence="1">Multi-pass membrane protein</topology>
    </subcellularLocation>
</comment>
<dbReference type="Pfam" id="PF01940">
    <property type="entry name" value="DUF92"/>
    <property type="match status" value="1"/>
</dbReference>
<comment type="similarity">
    <text evidence="2">Belongs to the TMEM19 family.</text>
</comment>
<evidence type="ECO:0000313" key="10">
    <source>
        <dbReference type="Proteomes" id="UP000034182"/>
    </source>
</evidence>
<dbReference type="GO" id="GO:0016020">
    <property type="term" value="C:membrane"/>
    <property type="evidence" value="ECO:0007669"/>
    <property type="project" value="UniProtKB-SubCell"/>
</dbReference>
<name>A0A0G2H5U7_9PEZI</name>
<dbReference type="AlphaFoldDB" id="A0A0G2H5U7"/>
<evidence type="ECO:0000256" key="4">
    <source>
        <dbReference type="ARBA" id="ARBA00022989"/>
    </source>
</evidence>
<feature type="transmembrane region" description="Helical" evidence="7">
    <location>
        <begin position="279"/>
        <end position="300"/>
    </location>
</feature>
<dbReference type="InterPro" id="IPR000467">
    <property type="entry name" value="G_patch_dom"/>
</dbReference>
<reference evidence="9 10" key="1">
    <citation type="submission" date="2015-03" db="EMBL/GenBank/DDBJ databases">
        <authorList>
            <person name="Morales-Cruz A."/>
            <person name="Amrine K.C."/>
            <person name="Cantu D."/>
        </authorList>
    </citation>
    <scope>NUCLEOTIDE SEQUENCE [LARGE SCALE GENOMIC DNA]</scope>
    <source>
        <strain evidence="9">DS831</strain>
    </source>
</reference>
<keyword evidence="5 7" id="KW-0472">Membrane</keyword>
<gene>
    <name evidence="9" type="ORF">UCDDS831_g02731</name>
</gene>
<dbReference type="PANTHER" id="PTHR13353">
    <property type="entry name" value="TRANSMEMBRANE PROTEIN 19"/>
    <property type="match status" value="1"/>
</dbReference>
<feature type="domain" description="G-patch" evidence="8">
    <location>
        <begin position="127"/>
        <end position="177"/>
    </location>
</feature>
<evidence type="ECO:0000256" key="3">
    <source>
        <dbReference type="ARBA" id="ARBA00022692"/>
    </source>
</evidence>
<evidence type="ECO:0000256" key="6">
    <source>
        <dbReference type="SAM" id="MobiDB-lite"/>
    </source>
</evidence>
<evidence type="ECO:0000259" key="8">
    <source>
        <dbReference type="PROSITE" id="PS50174"/>
    </source>
</evidence>
<dbReference type="InterPro" id="IPR002794">
    <property type="entry name" value="DUF92_TMEM19"/>
</dbReference>
<dbReference type="PROSITE" id="PS50174">
    <property type="entry name" value="G_PATCH"/>
    <property type="match status" value="1"/>
</dbReference>
<dbReference type="PANTHER" id="PTHR13353:SF5">
    <property type="entry name" value="TRANSMEMBRANE PROTEIN 19"/>
    <property type="match status" value="1"/>
</dbReference>
<protein>
    <submittedName>
        <fullName evidence="9">Putative duf92 domain protein</fullName>
    </submittedName>
</protein>
<feature type="transmembrane region" description="Helical" evidence="7">
    <location>
        <begin position="312"/>
        <end position="336"/>
    </location>
</feature>
<reference evidence="9 10" key="2">
    <citation type="submission" date="2015-05" db="EMBL/GenBank/DDBJ databases">
        <title>Distinctive expansion of gene families associated with plant cell wall degradation and secondary metabolism in the genomes of grapevine trunk pathogens.</title>
        <authorList>
            <person name="Lawrence D.P."/>
            <person name="Travadon R."/>
            <person name="Rolshausen P.E."/>
            <person name="Baumgartner K."/>
        </authorList>
    </citation>
    <scope>NUCLEOTIDE SEQUENCE [LARGE SCALE GENOMIC DNA]</scope>
    <source>
        <strain evidence="9">DS831</strain>
    </source>
</reference>
<organism evidence="9 10">
    <name type="scientific">Diplodia seriata</name>
    <dbReference type="NCBI Taxonomy" id="420778"/>
    <lineage>
        <taxon>Eukaryota</taxon>
        <taxon>Fungi</taxon>
        <taxon>Dikarya</taxon>
        <taxon>Ascomycota</taxon>
        <taxon>Pezizomycotina</taxon>
        <taxon>Dothideomycetes</taxon>
        <taxon>Dothideomycetes incertae sedis</taxon>
        <taxon>Botryosphaeriales</taxon>
        <taxon>Botryosphaeriaceae</taxon>
        <taxon>Diplodia</taxon>
    </lineage>
</organism>
<feature type="compositionally biased region" description="Polar residues" evidence="6">
    <location>
        <begin position="51"/>
        <end position="61"/>
    </location>
</feature>
<proteinExistence type="inferred from homology"/>
<evidence type="ECO:0000256" key="1">
    <source>
        <dbReference type="ARBA" id="ARBA00004141"/>
    </source>
</evidence>
<comment type="caution">
    <text evidence="9">The sequence shown here is derived from an EMBL/GenBank/DDBJ whole genome shotgun (WGS) entry which is preliminary data.</text>
</comment>
<dbReference type="Pfam" id="PF01585">
    <property type="entry name" value="G-patch"/>
    <property type="match status" value="1"/>
</dbReference>
<keyword evidence="3 7" id="KW-0812">Transmembrane</keyword>